<organism evidence="1 2">
    <name type="scientific">Mesobacterium hydrothermale</name>
    <dbReference type="NCBI Taxonomy" id="3111907"/>
    <lineage>
        <taxon>Bacteria</taxon>
        <taxon>Pseudomonadati</taxon>
        <taxon>Pseudomonadota</taxon>
        <taxon>Alphaproteobacteria</taxon>
        <taxon>Rhodobacterales</taxon>
        <taxon>Roseobacteraceae</taxon>
        <taxon>Mesobacterium</taxon>
    </lineage>
</organism>
<dbReference type="RefSeq" id="WP_326296953.1">
    <property type="nucleotide sequence ID" value="NZ_JAYLLH010000008.1"/>
</dbReference>
<reference evidence="1 2" key="1">
    <citation type="submission" date="2024-01" db="EMBL/GenBank/DDBJ databases">
        <title>Mesobacterium rodlantinim sp. nov., isolated from shallow sea hydrothermal systems off Kueishantao Island.</title>
        <authorList>
            <person name="Su Z."/>
            <person name="Tang K."/>
        </authorList>
    </citation>
    <scope>NUCLEOTIDE SEQUENCE [LARGE SCALE GENOMIC DNA]</scope>
    <source>
        <strain evidence="1 2">TK19101</strain>
    </source>
</reference>
<evidence type="ECO:0008006" key="3">
    <source>
        <dbReference type="Google" id="ProtNLM"/>
    </source>
</evidence>
<accession>A0ABU6HFK2</accession>
<dbReference type="EMBL" id="JAYLLH010000008">
    <property type="protein sequence ID" value="MEC3861239.1"/>
    <property type="molecule type" value="Genomic_DNA"/>
</dbReference>
<dbReference type="Proteomes" id="UP001348149">
    <property type="component" value="Unassembled WGS sequence"/>
</dbReference>
<keyword evidence="2" id="KW-1185">Reference proteome</keyword>
<comment type="caution">
    <text evidence="1">The sequence shown here is derived from an EMBL/GenBank/DDBJ whole genome shotgun (WGS) entry which is preliminary data.</text>
</comment>
<proteinExistence type="predicted"/>
<protein>
    <recommendedName>
        <fullName evidence="3">Porin</fullName>
    </recommendedName>
</protein>
<evidence type="ECO:0000313" key="1">
    <source>
        <dbReference type="EMBL" id="MEC3861239.1"/>
    </source>
</evidence>
<evidence type="ECO:0000313" key="2">
    <source>
        <dbReference type="Proteomes" id="UP001348149"/>
    </source>
</evidence>
<sequence>MTGFSLSRLISARKAFLVGRPDAGCTQQNDRSAKGVGVVLLACCASVPALAQDRDPMLFHDRNGLTVRGHLQFGLNAVAERNLFWDLAATTNPGSGFDPDTNWLEGYIKPGISFDLQLESGAVLYGKLSAVSSYTWGTDAFDRGDTGATTLEEAYFAIRGDLGNGLAYDLSLGPRELTLGTGMLIANGATSGFERGALKFGPRKAWEMAAIGRLTYGNVTGTAFYLDPNELPSTNGNNELAGLDMRYDDPAGGYLGATFVSVLNSDSPYP</sequence>
<name>A0ABU6HFK2_9RHOB</name>
<gene>
    <name evidence="1" type="ORF">VK792_08085</name>
</gene>